<dbReference type="InterPro" id="IPR036890">
    <property type="entry name" value="HATPase_C_sf"/>
</dbReference>
<dbReference type="Gene3D" id="3.30.565.10">
    <property type="entry name" value="Histidine kinase-like ATPase, C-terminal domain"/>
    <property type="match status" value="1"/>
</dbReference>
<feature type="transmembrane region" description="Helical" evidence="1">
    <location>
        <begin position="58"/>
        <end position="78"/>
    </location>
</feature>
<dbReference type="InterPro" id="IPR050640">
    <property type="entry name" value="Bact_2-comp_sensor_kinase"/>
</dbReference>
<feature type="transmembrane region" description="Helical" evidence="1">
    <location>
        <begin position="90"/>
        <end position="112"/>
    </location>
</feature>
<keyword evidence="1" id="KW-1133">Transmembrane helix</keyword>
<accession>A0A1M7M9L5</accession>
<keyword evidence="3" id="KW-0808">Transferase</keyword>
<dbReference type="Proteomes" id="UP000184280">
    <property type="component" value="Unassembled WGS sequence"/>
</dbReference>
<dbReference type="GO" id="GO:0016020">
    <property type="term" value="C:membrane"/>
    <property type="evidence" value="ECO:0007669"/>
    <property type="project" value="InterPro"/>
</dbReference>
<dbReference type="PANTHER" id="PTHR34220:SF7">
    <property type="entry name" value="SENSOR HISTIDINE KINASE YPDA"/>
    <property type="match status" value="1"/>
</dbReference>
<sequence>MCLCVDFYCIFASVMKKIDKKNIWLLLTQLGVWAIIVLAMPLATFLSTQDLHATKTSFFVVWGILHSPFVIYFINFYLFGPFLFFRRRFWWFALCNLLTILLMNSQFFMLWFHRDRIPHEITMTPNMWIGIFAGMLMFMLLNCFVGAIAIGIRHFMRIRQIKQQLKDEKAKNTEAELAWLKNQINPHFLFNTLNNISSLCQIDADAAQDAIAQLSDLLRYAMYETNKKTVPIEGEVEFMRNYIELMKLRCNEKTEVTTSFDVKQTMEIAPLLFISLVENAFKHGVSSNRPSKIDIRLLQNADELIFNCDNTNFPKDDADRSGSGIGLENTRRRLELMYAGRYTWEQSLEDNIYHVRITLNIIH</sequence>
<feature type="transmembrane region" description="Helical" evidence="1">
    <location>
        <begin position="23"/>
        <end position="46"/>
    </location>
</feature>
<keyword evidence="1" id="KW-0812">Transmembrane</keyword>
<feature type="transmembrane region" description="Helical" evidence="1">
    <location>
        <begin position="127"/>
        <end position="152"/>
    </location>
</feature>
<evidence type="ECO:0000259" key="2">
    <source>
        <dbReference type="Pfam" id="PF06580"/>
    </source>
</evidence>
<dbReference type="PANTHER" id="PTHR34220">
    <property type="entry name" value="SENSOR HISTIDINE KINASE YPDA"/>
    <property type="match status" value="1"/>
</dbReference>
<evidence type="ECO:0000313" key="4">
    <source>
        <dbReference type="Proteomes" id="UP000184280"/>
    </source>
</evidence>
<keyword evidence="3" id="KW-0418">Kinase</keyword>
<reference evidence="3 4" key="1">
    <citation type="submission" date="2016-11" db="EMBL/GenBank/DDBJ databases">
        <authorList>
            <person name="Jaros S."/>
            <person name="Januszkiewicz K."/>
            <person name="Wedrychowicz H."/>
        </authorList>
    </citation>
    <scope>NUCLEOTIDE SEQUENCE [LARGE SCALE GENOMIC DNA]</scope>
    <source>
        <strain evidence="3 4">BPI-34</strain>
    </source>
</reference>
<feature type="domain" description="Signal transduction histidine kinase internal region" evidence="2">
    <location>
        <begin position="175"/>
        <end position="253"/>
    </location>
</feature>
<name>A0A1M7M9L5_XYLRU</name>
<dbReference type="AlphaFoldDB" id="A0A1M7M9L5"/>
<organism evidence="3 4">
    <name type="scientific">Xylanibacter ruminicola</name>
    <name type="common">Prevotella ruminicola</name>
    <dbReference type="NCBI Taxonomy" id="839"/>
    <lineage>
        <taxon>Bacteria</taxon>
        <taxon>Pseudomonadati</taxon>
        <taxon>Bacteroidota</taxon>
        <taxon>Bacteroidia</taxon>
        <taxon>Bacteroidales</taxon>
        <taxon>Prevotellaceae</taxon>
        <taxon>Xylanibacter</taxon>
    </lineage>
</organism>
<evidence type="ECO:0000313" key="3">
    <source>
        <dbReference type="EMBL" id="SHM86990.1"/>
    </source>
</evidence>
<gene>
    <name evidence="3" type="ORF">SAMN04488494_2810</name>
</gene>
<keyword evidence="1" id="KW-0472">Membrane</keyword>
<evidence type="ECO:0000256" key="1">
    <source>
        <dbReference type="SAM" id="Phobius"/>
    </source>
</evidence>
<proteinExistence type="predicted"/>
<protein>
    <submittedName>
        <fullName evidence="3">Histidine kinase</fullName>
    </submittedName>
</protein>
<dbReference type="Pfam" id="PF06580">
    <property type="entry name" value="His_kinase"/>
    <property type="match status" value="1"/>
</dbReference>
<dbReference type="EMBL" id="FRCJ01000007">
    <property type="protein sequence ID" value="SHM86990.1"/>
    <property type="molecule type" value="Genomic_DNA"/>
</dbReference>
<dbReference type="GO" id="GO:0000155">
    <property type="term" value="F:phosphorelay sensor kinase activity"/>
    <property type="evidence" value="ECO:0007669"/>
    <property type="project" value="InterPro"/>
</dbReference>
<dbReference type="InterPro" id="IPR010559">
    <property type="entry name" value="Sig_transdc_His_kin_internal"/>
</dbReference>
<dbReference type="SUPFAM" id="SSF55874">
    <property type="entry name" value="ATPase domain of HSP90 chaperone/DNA topoisomerase II/histidine kinase"/>
    <property type="match status" value="1"/>
</dbReference>